<dbReference type="PROSITE" id="PS50929">
    <property type="entry name" value="ABC_TM1F"/>
    <property type="match status" value="4"/>
</dbReference>
<evidence type="ECO:0000256" key="4">
    <source>
        <dbReference type="ARBA" id="ARBA00022737"/>
    </source>
</evidence>
<feature type="transmembrane region" description="Helical" evidence="10">
    <location>
        <begin position="1768"/>
        <end position="1788"/>
    </location>
</feature>
<comment type="subcellular location">
    <subcellularLocation>
        <location evidence="1">Membrane</location>
        <topology evidence="1">Multi-pass membrane protein</topology>
    </subcellularLocation>
</comment>
<keyword evidence="6" id="KW-0067">ATP-binding</keyword>
<evidence type="ECO:0000256" key="8">
    <source>
        <dbReference type="ARBA" id="ARBA00023136"/>
    </source>
</evidence>
<evidence type="ECO:0000313" key="13">
    <source>
        <dbReference type="EMBL" id="QRW27532.1"/>
    </source>
</evidence>
<keyword evidence="2" id="KW-0813">Transport</keyword>
<feature type="transmembrane region" description="Helical" evidence="10">
    <location>
        <begin position="100"/>
        <end position="120"/>
    </location>
</feature>
<feature type="domain" description="ABC transporter" evidence="11">
    <location>
        <begin position="756"/>
        <end position="997"/>
    </location>
</feature>
<keyword evidence="3 10" id="KW-0812">Transmembrane</keyword>
<evidence type="ECO:0000256" key="1">
    <source>
        <dbReference type="ARBA" id="ARBA00004141"/>
    </source>
</evidence>
<dbReference type="PANTHER" id="PTHR24223:SF356">
    <property type="entry name" value="ATP-BINDING CASSETTE TRANSPORTER ABC4"/>
    <property type="match status" value="1"/>
</dbReference>
<feature type="transmembrane region" description="Helical" evidence="10">
    <location>
        <begin position="338"/>
        <end position="364"/>
    </location>
</feature>
<feature type="transmembrane region" description="Helical" evidence="10">
    <location>
        <begin position="576"/>
        <end position="596"/>
    </location>
</feature>
<evidence type="ECO:0000256" key="5">
    <source>
        <dbReference type="ARBA" id="ARBA00022741"/>
    </source>
</evidence>
<gene>
    <name evidence="13" type="ORF">RhiXN_02127</name>
</gene>
<feature type="transmembrane region" description="Helical" evidence="10">
    <location>
        <begin position="1704"/>
        <end position="1730"/>
    </location>
</feature>
<evidence type="ECO:0000313" key="14">
    <source>
        <dbReference type="Proteomes" id="UP000650533"/>
    </source>
</evidence>
<dbReference type="InterPro" id="IPR003439">
    <property type="entry name" value="ABC_transporter-like_ATP-bd"/>
</dbReference>
<dbReference type="InterPro" id="IPR011527">
    <property type="entry name" value="ABC1_TM_dom"/>
</dbReference>
<dbReference type="RefSeq" id="XP_043187769.1">
    <property type="nucleotide sequence ID" value="XM_043321946.1"/>
</dbReference>
<keyword evidence="5" id="KW-0547">Nucleotide-binding</keyword>
<feature type="transmembrane region" description="Helical" evidence="10">
    <location>
        <begin position="20"/>
        <end position="42"/>
    </location>
</feature>
<feature type="transmembrane region" description="Helical" evidence="10">
    <location>
        <begin position="1602"/>
        <end position="1623"/>
    </location>
</feature>
<dbReference type="InterPro" id="IPR003593">
    <property type="entry name" value="AAA+_ATPase"/>
</dbReference>
<accession>A0A8H8PB58</accession>
<feature type="transmembrane region" description="Helical" evidence="10">
    <location>
        <begin position="1979"/>
        <end position="2001"/>
    </location>
</feature>
<dbReference type="InterPro" id="IPR027417">
    <property type="entry name" value="P-loop_NTPase"/>
</dbReference>
<dbReference type="Pfam" id="PF00005">
    <property type="entry name" value="ABC_tran"/>
    <property type="match status" value="4"/>
</dbReference>
<feature type="compositionally biased region" description="Basic and acidic residues" evidence="9">
    <location>
        <begin position="510"/>
        <end position="522"/>
    </location>
</feature>
<dbReference type="FunFam" id="3.40.50.300:FF:000163">
    <property type="entry name" value="Multidrug resistance-associated protein member 4"/>
    <property type="match status" value="1"/>
</dbReference>
<protein>
    <submittedName>
        <fullName evidence="13">ABC transporter transmembrane region</fullName>
    </submittedName>
</protein>
<dbReference type="Gene3D" id="1.20.1560.10">
    <property type="entry name" value="ABC transporter type 1, transmembrane domain"/>
    <property type="match status" value="4"/>
</dbReference>
<dbReference type="FunFam" id="1.20.1560.10:FF:000013">
    <property type="entry name" value="ABC transporter C family member 2"/>
    <property type="match status" value="2"/>
</dbReference>
<feature type="domain" description="ABC transporter" evidence="11">
    <location>
        <begin position="2078"/>
        <end position="2318"/>
    </location>
</feature>
<dbReference type="EMBL" id="CP059673">
    <property type="protein sequence ID" value="QRW27532.1"/>
    <property type="molecule type" value="Genomic_DNA"/>
</dbReference>
<feature type="compositionally biased region" description="Low complexity" evidence="9">
    <location>
        <begin position="2797"/>
        <end position="2808"/>
    </location>
</feature>
<dbReference type="InterPro" id="IPR050173">
    <property type="entry name" value="ABC_transporter_C-like"/>
</dbReference>
<keyword evidence="7 10" id="KW-1133">Transmembrane helix</keyword>
<evidence type="ECO:0000259" key="12">
    <source>
        <dbReference type="PROSITE" id="PS50929"/>
    </source>
</evidence>
<evidence type="ECO:0000256" key="2">
    <source>
        <dbReference type="ARBA" id="ARBA00022448"/>
    </source>
</evidence>
<dbReference type="GO" id="GO:0016887">
    <property type="term" value="F:ATP hydrolysis activity"/>
    <property type="evidence" value="ECO:0007669"/>
    <property type="project" value="InterPro"/>
</dbReference>
<feature type="transmembrane region" description="Helical" evidence="10">
    <location>
        <begin position="170"/>
        <end position="192"/>
    </location>
</feature>
<dbReference type="SUPFAM" id="SSF52540">
    <property type="entry name" value="P-loop containing nucleoside triphosphate hydrolases"/>
    <property type="match status" value="4"/>
</dbReference>
<dbReference type="SUPFAM" id="SSF90123">
    <property type="entry name" value="ABC transporter transmembrane region"/>
    <property type="match status" value="4"/>
</dbReference>
<feature type="transmembrane region" description="Helical" evidence="10">
    <location>
        <begin position="2514"/>
        <end position="2534"/>
    </location>
</feature>
<feature type="transmembrane region" description="Helical" evidence="10">
    <location>
        <begin position="199"/>
        <end position="217"/>
    </location>
</feature>
<dbReference type="PROSITE" id="PS50893">
    <property type="entry name" value="ABC_TRANSPORTER_2"/>
    <property type="match status" value="4"/>
</dbReference>
<feature type="transmembrane region" description="Helical" evidence="10">
    <location>
        <begin position="391"/>
        <end position="413"/>
    </location>
</feature>
<evidence type="ECO:0000259" key="11">
    <source>
        <dbReference type="PROSITE" id="PS50893"/>
    </source>
</evidence>
<dbReference type="CDD" id="cd03250">
    <property type="entry name" value="ABCC_MRP_domain1"/>
    <property type="match status" value="2"/>
</dbReference>
<feature type="transmembrane region" description="Helical" evidence="10">
    <location>
        <begin position="1318"/>
        <end position="1338"/>
    </location>
</feature>
<keyword evidence="4" id="KW-0677">Repeat</keyword>
<evidence type="ECO:0000256" key="10">
    <source>
        <dbReference type="SAM" id="Phobius"/>
    </source>
</evidence>
<dbReference type="SMART" id="SM00382">
    <property type="entry name" value="AAA"/>
    <property type="match status" value="4"/>
</dbReference>
<feature type="transmembrane region" description="Helical" evidence="10">
    <location>
        <begin position="1875"/>
        <end position="1896"/>
    </location>
</feature>
<feature type="transmembrane region" description="Helical" evidence="10">
    <location>
        <begin position="1194"/>
        <end position="1220"/>
    </location>
</feature>
<feature type="compositionally biased region" description="Basic and acidic residues" evidence="9">
    <location>
        <begin position="996"/>
        <end position="1007"/>
    </location>
</feature>
<feature type="transmembrane region" description="Helical" evidence="10">
    <location>
        <begin position="1644"/>
        <end position="1664"/>
    </location>
</feature>
<dbReference type="PANTHER" id="PTHR24223">
    <property type="entry name" value="ATP-BINDING CASSETTE SUB-FAMILY C"/>
    <property type="match status" value="1"/>
</dbReference>
<feature type="transmembrane region" description="Helical" evidence="10">
    <location>
        <begin position="1285"/>
        <end position="1306"/>
    </location>
</feature>
<feature type="region of interest" description="Disordered" evidence="9">
    <location>
        <begin position="2776"/>
        <end position="2812"/>
    </location>
</feature>
<dbReference type="Pfam" id="PF00664">
    <property type="entry name" value="ABC_membrane"/>
    <property type="match status" value="4"/>
</dbReference>
<proteinExistence type="predicted"/>
<evidence type="ECO:0000256" key="6">
    <source>
        <dbReference type="ARBA" id="ARBA00022840"/>
    </source>
</evidence>
<feature type="transmembrane region" description="Helical" evidence="10">
    <location>
        <begin position="549"/>
        <end position="570"/>
    </location>
</feature>
<dbReference type="KEGG" id="rsx:RhiXN_02127"/>
<feature type="transmembrane region" description="Helical" evidence="10">
    <location>
        <begin position="1047"/>
        <end position="1068"/>
    </location>
</feature>
<feature type="transmembrane region" description="Helical" evidence="10">
    <location>
        <begin position="237"/>
        <end position="257"/>
    </location>
</feature>
<feature type="transmembrane region" description="Helical" evidence="10">
    <location>
        <begin position="1902"/>
        <end position="1922"/>
    </location>
</feature>
<dbReference type="CDD" id="cd03244">
    <property type="entry name" value="ABCC_MRP_domain2"/>
    <property type="match status" value="1"/>
</dbReference>
<organism evidence="13 14">
    <name type="scientific">Rhizoctonia solani</name>
    <dbReference type="NCBI Taxonomy" id="456999"/>
    <lineage>
        <taxon>Eukaryota</taxon>
        <taxon>Fungi</taxon>
        <taxon>Dikarya</taxon>
        <taxon>Basidiomycota</taxon>
        <taxon>Agaricomycotina</taxon>
        <taxon>Agaricomycetes</taxon>
        <taxon>Cantharellales</taxon>
        <taxon>Ceratobasidiaceae</taxon>
        <taxon>Rhizoctonia</taxon>
    </lineage>
</organism>
<name>A0A8H8PB58_9AGAM</name>
<dbReference type="PROSITE" id="PS00211">
    <property type="entry name" value="ABC_TRANSPORTER_1"/>
    <property type="match status" value="3"/>
</dbReference>
<dbReference type="InterPro" id="IPR036640">
    <property type="entry name" value="ABC1_TM_sf"/>
</dbReference>
<keyword evidence="8 10" id="KW-0472">Membrane</keyword>
<dbReference type="Proteomes" id="UP000650533">
    <property type="component" value="Chromosome 16"/>
</dbReference>
<evidence type="ECO:0000256" key="3">
    <source>
        <dbReference type="ARBA" id="ARBA00022692"/>
    </source>
</evidence>
<dbReference type="InterPro" id="IPR017871">
    <property type="entry name" value="ABC_transporter-like_CS"/>
</dbReference>
<feature type="domain" description="ABC transmembrane type-1" evidence="12">
    <location>
        <begin position="1720"/>
        <end position="2042"/>
    </location>
</feature>
<dbReference type="FunFam" id="3.40.50.300:FF:000973">
    <property type="entry name" value="Multidrug resistance-associated protein 4"/>
    <property type="match status" value="2"/>
</dbReference>
<feature type="compositionally biased region" description="Polar residues" evidence="9">
    <location>
        <begin position="487"/>
        <end position="509"/>
    </location>
</feature>
<feature type="transmembrane region" description="Helical" evidence="10">
    <location>
        <begin position="1100"/>
        <end position="1125"/>
    </location>
</feature>
<feature type="transmembrane region" description="Helical" evidence="10">
    <location>
        <begin position="2470"/>
        <end position="2494"/>
    </location>
</feature>
<feature type="region of interest" description="Disordered" evidence="9">
    <location>
        <begin position="996"/>
        <end position="1020"/>
    </location>
</feature>
<evidence type="ECO:0000256" key="7">
    <source>
        <dbReference type="ARBA" id="ARBA00022989"/>
    </source>
</evidence>
<feature type="compositionally biased region" description="Polar residues" evidence="9">
    <location>
        <begin position="2776"/>
        <end position="2792"/>
    </location>
</feature>
<feature type="transmembrane region" description="Helical" evidence="10">
    <location>
        <begin position="2379"/>
        <end position="2404"/>
    </location>
</feature>
<dbReference type="Gene3D" id="3.40.50.300">
    <property type="entry name" value="P-loop containing nucleotide triphosphate hydrolases"/>
    <property type="match status" value="4"/>
</dbReference>
<feature type="region of interest" description="Disordered" evidence="9">
    <location>
        <begin position="475"/>
        <end position="524"/>
    </location>
</feature>
<feature type="domain" description="ABC transmembrane type-1" evidence="12">
    <location>
        <begin position="352"/>
        <end position="716"/>
    </location>
</feature>
<feature type="domain" description="ABC transmembrane type-1" evidence="12">
    <location>
        <begin position="2362"/>
        <end position="2620"/>
    </location>
</feature>
<dbReference type="CDD" id="cd18596">
    <property type="entry name" value="ABC_6TM_VMR1_D1_like"/>
    <property type="match status" value="2"/>
</dbReference>
<feature type="domain" description="ABC transporter" evidence="11">
    <location>
        <begin position="1379"/>
        <end position="1595"/>
    </location>
</feature>
<feature type="transmembrane region" description="Helical" evidence="10">
    <location>
        <begin position="2564"/>
        <end position="2585"/>
    </location>
</feature>
<feature type="domain" description="ABC transmembrane type-1" evidence="12">
    <location>
        <begin position="1059"/>
        <end position="1335"/>
    </location>
</feature>
<evidence type="ECO:0000256" key="9">
    <source>
        <dbReference type="SAM" id="MobiDB-lite"/>
    </source>
</evidence>
<dbReference type="GO" id="GO:0016020">
    <property type="term" value="C:membrane"/>
    <property type="evidence" value="ECO:0007669"/>
    <property type="project" value="UniProtKB-SubCell"/>
</dbReference>
<dbReference type="GO" id="GO:0140359">
    <property type="term" value="F:ABC-type transporter activity"/>
    <property type="evidence" value="ECO:0007669"/>
    <property type="project" value="InterPro"/>
</dbReference>
<dbReference type="CDD" id="cd18604">
    <property type="entry name" value="ABC_6TM_VMR1_D2_like"/>
    <property type="match status" value="2"/>
</dbReference>
<feature type="domain" description="ABC transporter" evidence="11">
    <location>
        <begin position="2657"/>
        <end position="2933"/>
    </location>
</feature>
<dbReference type="GO" id="GO:0005524">
    <property type="term" value="F:ATP binding"/>
    <property type="evidence" value="ECO:0007669"/>
    <property type="project" value="UniProtKB-KW"/>
</dbReference>
<dbReference type="GeneID" id="67024409"/>
<sequence length="2969" mass="331371">MSQLVLSETALATPQPKWAHGLLIPIACALVSIVLLLLRVVLSTAAVKHFIAKLRGQEHHETDVDSAPQQPVVRQHTGFFPDLHSHIKVHGGFAVFAWKILRLLACLTLTGLTVGAIVSITEGHNTIGTKQYEPVDDPYLSLDMDVLKKARGSKDKKHRQRERWFSTAEWIEISLCTFYAYATLLAILALTLAPRFRAAANAHLVVLLLIAFAVYVWRDLVPFATYELHPADAAGGWLTWTRIGVLGFASVVIPLFIPRIYVPIDPSNPSESPNPEQTASLISLLLYQFMDPLVWTAYRVPKLEYEQLPPLADYDRASHLKERSFSKLDPLRQTKRRYFFWGLMAVFWREYIMMAISLVVYGLMEFAGPVGINYILRYLESPSDPDVLRPWFWVLWLLLGPIIASIAFQWYIFIKMGSVVRAIGMISQLLFEHSLRIRMVAQVAGGSTSKTPSAVTPTIDAASIAENEQINAENSGGLQTAEEQETDSTNHTAETSNAQTLVASTSSVKGQDKVDDKSKEEGSCSSNLVGKINNLMSTDLDNVTEGCDFLFLVVYAPVQIIFSVFFLYKILGWSSVIGMAFMVLSFPIPGKLAQLVNNVQTERMKKTDERVQAISEILNVIRMVKLFGWENKVIAQVEEKRRVELEYYKKKQWIGQIGQNVNHVLPLIMMALTFACHTLWFKQKLTASIVFSSIGVFDVLRNQLHILSWEIPVIVQAKVSVDRIDEFLHQTELLDAYTHKHTPAIIDPSPPPPDAIGFRNATFAWSRQAPATPTPSRRNFRLHIDQELLFHRGKINMVVGPTGSGKTSLLMALLGEMHFVPSAPDSWFSLPRQGGIAYAAQEAWVQNESIRDNILLGAEYDEVRYKKVISQCALERDLTLFDAGDQTEVGEKGMTLSGGQKARVSLARAIYSKADIIILDDVLSALDVHTSRWIVDHCFRGELVAGRTMIIVTHNVAMVSEVAHFVVSLGSDGRIVSQGSIDEALRLNPKLKAEAEKDEELERKGEEVVDESNAVDKSEANAKKGDGKLMVAEEVAEGHVGWPALKLFLLALGGFWFWVVYMLGFSLGEASILGQTYWLGTWARAYKTNNEHPERVDVPFYLSIYGVISIGGVTVYTVAFVIHVLGSVRASRRIHSRLIKAVLGAPLRWLDSTPIGRVVARFTQDIRCVDGSLADHLQYLVQQTLQLLSRFIGIIWFAPIFTVPGAMVFIAGLLLGQVYIAAQMSVKREMSNARSPLFSHFGAALQGITSIRAYGVEDLFKTEALKRVDRYTRSGRTFYNLNRWVSIRMDTIGGLFSSGLAAYMVYYQASVDASDTGFILNMAVAFSAGIIWAMGRILNEFEVQGNSLERIQDYINIEQEPESVPEKAPPAYWPASGHIVAENLTARYSKDGPAVLHGLSFEIKSGERVGVVGRTGSGKSSLTLSLLRMIPIEGDVYYDGMPTHGVNLDALRSSITIIPQQPELMSGTVRQNLDPFDEYDDAVLNAALRSAGLDTLQSEDDEGQILALARAIVRRSKVLILDEATAAIDYNTDAAIQKSIRTELKDRTLIIVAHRLQTICDADKIMVLEAGRIVEFDSPAALLRKESGAFKSLVDESGDRDALWLAWARIGILSFAALVVPLCTPRSLAHSEPEEPNALNPEETASIISLALFSFIGPLIWQTYRNAKLDYSQLPPLAFYDRADFLRRRGSAKLDPLSQPNRHLFWGIVDVFWKEYCVMMGMIVVLAELVGPLGIRYILRLEIYPIAGSLVYHWALRYLEDPPQPGYFRPWVWILLLFLGPIIGAIAMQRYVFITCGMVVRVDAIITQVLFDHSLRIRMAEDSSSDSVQKSFQGIEYKRGALALTTEEQKRPTSYLIGRIHNLMSTDVNNISQDFLFVLFFAPLRIVFNTLFLYWILGWSAIIGLVCMILLLFVPGKVVRLINKIQIEWAKKTDSRVQLIIESLNTIRTIKLFAWEVPVKSQLKKKRQEELSWYQKRQFAGLFTVNINYALPLVVMLVTFLSHTLVFKKPLDASSIFSSISVFDILRTQLRLLLLQIPSSIQSKVSLDRTNDFLTKTELLDCYERIGVEAVTPNESAIGFCNAGFTWSSVSLGSSTLRQSFQLQIDGELLFQRQSINMIIGPTGCGKTSLLMALLGEMHYTPNGANSWASALGGKSVAYSPQEPWIQNATIRENILFGENYDEERYAKVISQCSLERDLELLESGDQTEVGERGMTLSGGQRARVSLARAIYSKSEVIILDDVLSALDVHTSHWVVDKCFRGDIVAGRTVIIVTHSVSMISEIANFIVVLGPGGRIVNQGTIETVLGSNPKLKDEVAQQIDSEDPQPSRELTETAPKTYWLGYVAIFHSLIKAYSQPKRIWARAYDTNMDQPERVNVSFYLGVYSTICLCGMVLYSLAFMIHIIGSIRAARRIHEQLVSSVFSATLYWLDCTPIGRVISRFTQDIRSIDGSLPNVLQNLTDMTIQLVSRFVAIILVSPTFSFAGALLLALGIWMGQVYISAQLPVKRHMSNARFPIFSHFHTVLEGMATIRAYGAQERMRKEMQRKIDTHTRAARTFWNLNRWIAIRMEALGALFSAGLAAWLVYGRNNSDASDAGFSLNTAIALSGRILWWVRTLNEFQVQTNSLERIHSYLTIPHEPSSEQHSMPPAYWPASGTLTVHNLGAQYGNGPRVLDNLSFQVKHGERVGIVGRTGSGKSSLVLALLRMIGTTGEIYLEQVLFFGIETRSIPLESLRSNVTVVPQQPELTSGTLRENLDPFGECDDGVLWDALKAAGLSNSGPHSENGSRTQSDSELPLDQTATTSSTQDQEWIGLDTRVGPSGANLSLGQRQMVALARAIVRRTKLVILDEATAAIGQHPLLPSPFFPFPLPRTDQRIHRALGSVDQTVLVVAHRLRTICNVDKVMVLDAGRMVEYDSPKVLLRKQGSAFKSLVDGSGERDELYMLIEGWSATRERRVRGEEYLYQDDRFQ</sequence>
<reference evidence="13" key="1">
    <citation type="submission" date="2020-05" db="EMBL/GenBank/DDBJ databases">
        <title>Evolutionary and genomic comparisons of hybrid uninucleate and nonhybrid Rhizoctonia fungi.</title>
        <authorList>
            <person name="Li C."/>
            <person name="Chen X."/>
        </authorList>
    </citation>
    <scope>NUCLEOTIDE SEQUENCE</scope>
    <source>
        <strain evidence="13">AG-1 IA</strain>
    </source>
</reference>